<dbReference type="Gene3D" id="3.40.630.30">
    <property type="match status" value="1"/>
</dbReference>
<dbReference type="eggNOG" id="COG1670">
    <property type="taxonomic scope" value="Bacteria"/>
</dbReference>
<dbReference type="GO" id="GO:0005737">
    <property type="term" value="C:cytoplasm"/>
    <property type="evidence" value="ECO:0007669"/>
    <property type="project" value="TreeGrafter"/>
</dbReference>
<organism evidence="5 6">
    <name type="scientific">Endozoicomonas numazuensis</name>
    <dbReference type="NCBI Taxonomy" id="1137799"/>
    <lineage>
        <taxon>Bacteria</taxon>
        <taxon>Pseudomonadati</taxon>
        <taxon>Pseudomonadota</taxon>
        <taxon>Gammaproteobacteria</taxon>
        <taxon>Oceanospirillales</taxon>
        <taxon>Endozoicomonadaceae</taxon>
        <taxon>Endozoicomonas</taxon>
    </lineage>
</organism>
<evidence type="ECO:0000313" key="6">
    <source>
        <dbReference type="Proteomes" id="UP000028073"/>
    </source>
</evidence>
<comment type="similarity">
    <text evidence="3">Belongs to the acetyltransferase family. RimJ subfamily.</text>
</comment>
<evidence type="ECO:0000256" key="3">
    <source>
        <dbReference type="ARBA" id="ARBA00038502"/>
    </source>
</evidence>
<dbReference type="PANTHER" id="PTHR43792">
    <property type="entry name" value="GNAT FAMILY, PUTATIVE (AFU_ORTHOLOGUE AFUA_3G00765)-RELATED-RELATED"/>
    <property type="match status" value="1"/>
</dbReference>
<dbReference type="Proteomes" id="UP000028073">
    <property type="component" value="Unassembled WGS sequence"/>
</dbReference>
<comment type="caution">
    <text evidence="5">The sequence shown here is derived from an EMBL/GenBank/DDBJ whole genome shotgun (WGS) entry which is preliminary data.</text>
</comment>
<keyword evidence="1 5" id="KW-0808">Transferase</keyword>
<dbReference type="InterPro" id="IPR016181">
    <property type="entry name" value="Acyl_CoA_acyltransferase"/>
</dbReference>
<protein>
    <submittedName>
        <fullName evidence="5">Alanine acetyltransferase</fullName>
    </submittedName>
</protein>
<reference evidence="5 6" key="1">
    <citation type="submission" date="2014-06" db="EMBL/GenBank/DDBJ databases">
        <title>Whole Genome Sequences of Three Symbiotic Endozoicomonas Bacteria.</title>
        <authorList>
            <person name="Neave M.J."/>
            <person name="Apprill A."/>
            <person name="Voolstra C.R."/>
        </authorList>
    </citation>
    <scope>NUCLEOTIDE SEQUENCE [LARGE SCALE GENOMIC DNA]</scope>
    <source>
        <strain evidence="5 6">DSM 25634</strain>
    </source>
</reference>
<dbReference type="STRING" id="1137799.GZ78_28185"/>
<gene>
    <name evidence="5" type="ORF">GZ78_28185</name>
</gene>
<dbReference type="PANTHER" id="PTHR43792:SF8">
    <property type="entry name" value="[RIBOSOMAL PROTEIN US5]-ALANINE N-ACETYLTRANSFERASE"/>
    <property type="match status" value="1"/>
</dbReference>
<keyword evidence="2" id="KW-0012">Acyltransferase</keyword>
<dbReference type="Pfam" id="PF13302">
    <property type="entry name" value="Acetyltransf_3"/>
    <property type="match status" value="1"/>
</dbReference>
<dbReference type="InterPro" id="IPR000182">
    <property type="entry name" value="GNAT_dom"/>
</dbReference>
<evidence type="ECO:0000259" key="4">
    <source>
        <dbReference type="PROSITE" id="PS51186"/>
    </source>
</evidence>
<evidence type="ECO:0000313" key="5">
    <source>
        <dbReference type="EMBL" id="KEQ12117.1"/>
    </source>
</evidence>
<keyword evidence="6" id="KW-1185">Reference proteome</keyword>
<dbReference type="GO" id="GO:0008999">
    <property type="term" value="F:protein-N-terminal-alanine acetyltransferase activity"/>
    <property type="evidence" value="ECO:0007669"/>
    <property type="project" value="TreeGrafter"/>
</dbReference>
<dbReference type="SUPFAM" id="SSF55729">
    <property type="entry name" value="Acyl-CoA N-acyltransferases (Nat)"/>
    <property type="match status" value="1"/>
</dbReference>
<accession>A0A081N0Z4</accession>
<dbReference type="EMBL" id="JOKH01000011">
    <property type="protein sequence ID" value="KEQ12117.1"/>
    <property type="molecule type" value="Genomic_DNA"/>
</dbReference>
<name>A0A081N0Z4_9GAMM</name>
<evidence type="ECO:0000256" key="1">
    <source>
        <dbReference type="ARBA" id="ARBA00022679"/>
    </source>
</evidence>
<dbReference type="PROSITE" id="PS51186">
    <property type="entry name" value="GNAT"/>
    <property type="match status" value="1"/>
</dbReference>
<dbReference type="InterPro" id="IPR051531">
    <property type="entry name" value="N-acetyltransferase"/>
</dbReference>
<proteinExistence type="inferred from homology"/>
<evidence type="ECO:0000256" key="2">
    <source>
        <dbReference type="ARBA" id="ARBA00023315"/>
    </source>
</evidence>
<dbReference type="AlphaFoldDB" id="A0A081N0Z4"/>
<feature type="domain" description="N-acetyltransferase" evidence="4">
    <location>
        <begin position="25"/>
        <end position="181"/>
    </location>
</feature>
<sequence length="186" mass="21371">MNMINIKSPRTELTILEPNNAGLLLEYRLTNRDHLTPWEPVRNESFYTLEQCERQLTAQCKSFKEGTGFQLTALTPDRKEVIGLCNFNNVIQGVFQACHLGYSISKKYEGQGLMHEIVSTGMNYIFQEAKLHRIMANYIPDNHRSATLLKKLGFEEEGRAKSYLKIAGKWQDHILTSKINPADHKE</sequence>